<dbReference type="SUPFAM" id="SSF49503">
    <property type="entry name" value="Cupredoxins"/>
    <property type="match status" value="2"/>
</dbReference>
<dbReference type="Proteomes" id="UP000195402">
    <property type="component" value="Unassembled WGS sequence"/>
</dbReference>
<feature type="chain" id="PRO_5013210617" evidence="6">
    <location>
        <begin position="28"/>
        <end position="470"/>
    </location>
</feature>
<feature type="transmembrane region" description="Helical" evidence="5">
    <location>
        <begin position="302"/>
        <end position="324"/>
    </location>
</feature>
<sequence length="470" mass="50704">MAFVERSALMIMLFFIVMALLNVSSMAAVYKVGDSAGWTLKVPVDYKKWAASKTFYVGDTIVFEYDPTFHNVMQVNITDYKSCNATAPMATYKTGKDSITIKKHGHYFFLCGVPKHCDAGQKVDIRVVSDAPSPSGSSSPASSPSPSPSPSSPSTPAPAPAPSKSNAPVPSKGLLGNARATEIPTEFATAGTFHGEIHNTLGWDAKYEEMQITLTVGCLSGSKFCRNLLVQSPSLSPSLQSLGGPSQPIHHVRPGQARHGLKKIMPNRGKFTSAVISGQIDKSAAWYGSSKVVMAFVDERGLVLLFFIVMAAAFHVSSVLAVVYKVGDSAGWTSTDNVDYHHWSSAKTFDVGDIIRFEYNPQFHNVIEVNHTDFRTCQLTTPVAAYNSGNDSITIKKRGHYYFICSTPGHCQAGQKVDIRVVPESSRASAPAAPPAPVPSHSNSVSTLPFMDLFGKLTMALVISIGFAYY</sequence>
<dbReference type="PANTHER" id="PTHR33021:SF339">
    <property type="entry name" value="OS07G0570600 PROTEIN"/>
    <property type="match status" value="1"/>
</dbReference>
<evidence type="ECO:0000313" key="8">
    <source>
        <dbReference type="EMBL" id="OVA05477.1"/>
    </source>
</evidence>
<dbReference type="InterPro" id="IPR039391">
    <property type="entry name" value="Phytocyanin-like"/>
</dbReference>
<dbReference type="PROSITE" id="PS00196">
    <property type="entry name" value="COPPER_BLUE"/>
    <property type="match status" value="2"/>
</dbReference>
<protein>
    <submittedName>
        <fullName evidence="8">Plastocyanin-like</fullName>
    </submittedName>
</protein>
<keyword evidence="5" id="KW-0812">Transmembrane</keyword>
<dbReference type="Gene3D" id="2.60.40.420">
    <property type="entry name" value="Cupredoxins - blue copper proteins"/>
    <property type="match status" value="2"/>
</dbReference>
<keyword evidence="6" id="KW-0732">Signal</keyword>
<feature type="compositionally biased region" description="Low complexity" evidence="4">
    <location>
        <begin position="162"/>
        <end position="171"/>
    </location>
</feature>
<feature type="domain" description="Phytocyanin" evidence="7">
    <location>
        <begin position="322"/>
        <end position="423"/>
    </location>
</feature>
<dbReference type="GO" id="GO:0046872">
    <property type="term" value="F:metal ion binding"/>
    <property type="evidence" value="ECO:0007669"/>
    <property type="project" value="UniProtKB-KW"/>
</dbReference>
<evidence type="ECO:0000256" key="1">
    <source>
        <dbReference type="ARBA" id="ARBA00022723"/>
    </source>
</evidence>
<dbReference type="InterPro" id="IPR028871">
    <property type="entry name" value="BlueCu_1_BS"/>
</dbReference>
<feature type="compositionally biased region" description="Pro residues" evidence="4">
    <location>
        <begin position="143"/>
        <end position="161"/>
    </location>
</feature>
<dbReference type="InterPro" id="IPR008972">
    <property type="entry name" value="Cupredoxin"/>
</dbReference>
<evidence type="ECO:0000256" key="6">
    <source>
        <dbReference type="SAM" id="SignalP"/>
    </source>
</evidence>
<dbReference type="InParanoid" id="A0A200Q508"/>
<accession>A0A200Q508</accession>
<dbReference type="GO" id="GO:0009055">
    <property type="term" value="F:electron transfer activity"/>
    <property type="evidence" value="ECO:0007669"/>
    <property type="project" value="InterPro"/>
</dbReference>
<keyword evidence="2" id="KW-0186">Copper</keyword>
<proteinExistence type="predicted"/>
<keyword evidence="5" id="KW-0472">Membrane</keyword>
<dbReference type="PROSITE" id="PS51485">
    <property type="entry name" value="PHYTOCYANIN"/>
    <property type="match status" value="2"/>
</dbReference>
<dbReference type="STRING" id="56857.A0A200Q508"/>
<organism evidence="8 9">
    <name type="scientific">Macleaya cordata</name>
    <name type="common">Five-seeded plume-poppy</name>
    <name type="synonym">Bocconia cordata</name>
    <dbReference type="NCBI Taxonomy" id="56857"/>
    <lineage>
        <taxon>Eukaryota</taxon>
        <taxon>Viridiplantae</taxon>
        <taxon>Streptophyta</taxon>
        <taxon>Embryophyta</taxon>
        <taxon>Tracheophyta</taxon>
        <taxon>Spermatophyta</taxon>
        <taxon>Magnoliopsida</taxon>
        <taxon>Ranunculales</taxon>
        <taxon>Papaveraceae</taxon>
        <taxon>Papaveroideae</taxon>
        <taxon>Macleaya</taxon>
    </lineage>
</organism>
<evidence type="ECO:0000259" key="7">
    <source>
        <dbReference type="PROSITE" id="PS51485"/>
    </source>
</evidence>
<feature type="transmembrane region" description="Helical" evidence="5">
    <location>
        <begin position="450"/>
        <end position="469"/>
    </location>
</feature>
<dbReference type="PANTHER" id="PTHR33021">
    <property type="entry name" value="BLUE COPPER PROTEIN"/>
    <property type="match status" value="1"/>
</dbReference>
<evidence type="ECO:0000256" key="2">
    <source>
        <dbReference type="ARBA" id="ARBA00023008"/>
    </source>
</evidence>
<keyword evidence="9" id="KW-1185">Reference proteome</keyword>
<dbReference type="GO" id="GO:0005886">
    <property type="term" value="C:plasma membrane"/>
    <property type="evidence" value="ECO:0007669"/>
    <property type="project" value="TreeGrafter"/>
</dbReference>
<keyword evidence="3" id="KW-0325">Glycoprotein</keyword>
<keyword evidence="1" id="KW-0479">Metal-binding</keyword>
<evidence type="ECO:0000256" key="3">
    <source>
        <dbReference type="ARBA" id="ARBA00023180"/>
    </source>
</evidence>
<reference evidence="8 9" key="1">
    <citation type="journal article" date="2017" name="Mol. Plant">
        <title>The Genome of Medicinal Plant Macleaya cordata Provides New Insights into Benzylisoquinoline Alkaloids Metabolism.</title>
        <authorList>
            <person name="Liu X."/>
            <person name="Liu Y."/>
            <person name="Huang P."/>
            <person name="Ma Y."/>
            <person name="Qing Z."/>
            <person name="Tang Q."/>
            <person name="Cao H."/>
            <person name="Cheng P."/>
            <person name="Zheng Y."/>
            <person name="Yuan Z."/>
            <person name="Zhou Y."/>
            <person name="Liu J."/>
            <person name="Tang Z."/>
            <person name="Zhuo Y."/>
            <person name="Zhang Y."/>
            <person name="Yu L."/>
            <person name="Huang J."/>
            <person name="Yang P."/>
            <person name="Peng Q."/>
            <person name="Zhang J."/>
            <person name="Jiang W."/>
            <person name="Zhang Z."/>
            <person name="Lin K."/>
            <person name="Ro D.K."/>
            <person name="Chen X."/>
            <person name="Xiong X."/>
            <person name="Shang Y."/>
            <person name="Huang S."/>
            <person name="Zeng J."/>
        </authorList>
    </citation>
    <scope>NUCLEOTIDE SEQUENCE [LARGE SCALE GENOMIC DNA]</scope>
    <source>
        <strain evidence="9">cv. BLH2017</strain>
        <tissue evidence="8">Root</tissue>
    </source>
</reference>
<name>A0A200Q508_MACCD</name>
<dbReference type="EMBL" id="MVGT01003118">
    <property type="protein sequence ID" value="OVA05477.1"/>
    <property type="molecule type" value="Genomic_DNA"/>
</dbReference>
<feature type="region of interest" description="Disordered" evidence="4">
    <location>
        <begin position="128"/>
        <end position="175"/>
    </location>
</feature>
<dbReference type="OMA" id="YEDWADH"/>
<feature type="compositionally biased region" description="Low complexity" evidence="4">
    <location>
        <begin position="129"/>
        <end position="142"/>
    </location>
</feature>
<evidence type="ECO:0000256" key="4">
    <source>
        <dbReference type="SAM" id="MobiDB-lite"/>
    </source>
</evidence>
<dbReference type="InterPro" id="IPR003245">
    <property type="entry name" value="Phytocyanin_dom"/>
</dbReference>
<feature type="signal peptide" evidence="6">
    <location>
        <begin position="1"/>
        <end position="27"/>
    </location>
</feature>
<gene>
    <name evidence="8" type="ORF">BVC80_441g253</name>
</gene>
<dbReference type="OrthoDB" id="2011645at2759"/>
<dbReference type="FunFam" id="2.60.40.420:FF:000003">
    <property type="entry name" value="Blue copper"/>
    <property type="match status" value="2"/>
</dbReference>
<dbReference type="AlphaFoldDB" id="A0A200Q508"/>
<dbReference type="Pfam" id="PF02298">
    <property type="entry name" value="Cu_bind_like"/>
    <property type="match status" value="2"/>
</dbReference>
<evidence type="ECO:0000256" key="5">
    <source>
        <dbReference type="SAM" id="Phobius"/>
    </source>
</evidence>
<feature type="domain" description="Phytocyanin" evidence="7">
    <location>
        <begin position="28"/>
        <end position="129"/>
    </location>
</feature>
<comment type="caution">
    <text evidence="8">The sequence shown here is derived from an EMBL/GenBank/DDBJ whole genome shotgun (WGS) entry which is preliminary data.</text>
</comment>
<evidence type="ECO:0000313" key="9">
    <source>
        <dbReference type="Proteomes" id="UP000195402"/>
    </source>
</evidence>
<keyword evidence="5" id="KW-1133">Transmembrane helix</keyword>